<dbReference type="EMBL" id="FNVU01000004">
    <property type="protein sequence ID" value="SEG30154.1"/>
    <property type="molecule type" value="Genomic_DNA"/>
</dbReference>
<protein>
    <submittedName>
        <fullName evidence="1">Uncharacterized protein</fullName>
    </submittedName>
</protein>
<evidence type="ECO:0000313" key="2">
    <source>
        <dbReference type="Proteomes" id="UP000236754"/>
    </source>
</evidence>
<proteinExistence type="predicted"/>
<dbReference type="Proteomes" id="UP000236754">
    <property type="component" value="Unassembled WGS sequence"/>
</dbReference>
<dbReference type="AlphaFoldDB" id="A0A1H5Z1N6"/>
<gene>
    <name evidence="1" type="ORF">SAMN05216223_104258</name>
</gene>
<name>A0A1H5Z1N6_9ACTN</name>
<accession>A0A1H5Z1N6</accession>
<keyword evidence="2" id="KW-1185">Reference proteome</keyword>
<organism evidence="1 2">
    <name type="scientific">Actinacidiphila yanglinensis</name>
    <dbReference type="NCBI Taxonomy" id="310779"/>
    <lineage>
        <taxon>Bacteria</taxon>
        <taxon>Bacillati</taxon>
        <taxon>Actinomycetota</taxon>
        <taxon>Actinomycetes</taxon>
        <taxon>Kitasatosporales</taxon>
        <taxon>Streptomycetaceae</taxon>
        <taxon>Actinacidiphila</taxon>
    </lineage>
</organism>
<evidence type="ECO:0000313" key="1">
    <source>
        <dbReference type="EMBL" id="SEG30154.1"/>
    </source>
</evidence>
<sequence>MALCASDDPRARAVLLRLAGDPGTEYLVAASAGESLGEIAARTTALEAAEIALLRPDARTEYHAACRQYSQDHQGH</sequence>
<reference evidence="1 2" key="1">
    <citation type="submission" date="2016-10" db="EMBL/GenBank/DDBJ databases">
        <authorList>
            <person name="de Groot N.N."/>
        </authorList>
    </citation>
    <scope>NUCLEOTIDE SEQUENCE [LARGE SCALE GENOMIC DNA]</scope>
    <source>
        <strain evidence="1 2">CGMCC 4.2023</strain>
    </source>
</reference>